<gene>
    <name evidence="3" type="ORF">ACFQ0I_12280</name>
</gene>
<feature type="domain" description="Alkyl hydroperoxide reductase subunit C/ Thiol specific antioxidant" evidence="2">
    <location>
        <begin position="102"/>
        <end position="216"/>
    </location>
</feature>
<feature type="signal peptide" evidence="1">
    <location>
        <begin position="1"/>
        <end position="19"/>
    </location>
</feature>
<dbReference type="Gene3D" id="3.40.30.10">
    <property type="entry name" value="Glutaredoxin"/>
    <property type="match status" value="1"/>
</dbReference>
<sequence length="234" mass="27131">MKNLLTILTLFLFSHQLVAQELNSNTFTITKVDSEFKIDKLYNKQTGKKISKKEFDILIENNPNLSLESVYDKYGKIIKYYYDSNSTNNNIKRSGNAQPENGKMFPDFVLKTIDNKKISLNDLKGKLIVLRFELFADNFRFKKNEIVELDTKINETNRKSEIESIIIFTTPKEEILKGFDIKNSNFKLVPNGSGFHNSCHITRYPTTMIIDKNGNLIDSFKIIDDINLIELLNR</sequence>
<protein>
    <submittedName>
        <fullName evidence="3">Redoxin domain-containing protein</fullName>
    </submittedName>
</protein>
<dbReference type="InterPro" id="IPR036249">
    <property type="entry name" value="Thioredoxin-like_sf"/>
</dbReference>
<dbReference type="SUPFAM" id="SSF52833">
    <property type="entry name" value="Thioredoxin-like"/>
    <property type="match status" value="1"/>
</dbReference>
<keyword evidence="4" id="KW-1185">Reference proteome</keyword>
<dbReference type="RefSeq" id="WP_379942675.1">
    <property type="nucleotide sequence ID" value="NZ_JBHTIB010000012.1"/>
</dbReference>
<evidence type="ECO:0000256" key="1">
    <source>
        <dbReference type="SAM" id="SignalP"/>
    </source>
</evidence>
<organism evidence="3 4">
    <name type="scientific">Mariniflexile aquimaris</name>
    <dbReference type="NCBI Taxonomy" id="881009"/>
    <lineage>
        <taxon>Bacteria</taxon>
        <taxon>Pseudomonadati</taxon>
        <taxon>Bacteroidota</taxon>
        <taxon>Flavobacteriia</taxon>
        <taxon>Flavobacteriales</taxon>
        <taxon>Flavobacteriaceae</taxon>
        <taxon>Mariniflexile</taxon>
    </lineage>
</organism>
<proteinExistence type="predicted"/>
<dbReference type="EMBL" id="JBHTIB010000012">
    <property type="protein sequence ID" value="MFD0836547.1"/>
    <property type="molecule type" value="Genomic_DNA"/>
</dbReference>
<evidence type="ECO:0000259" key="2">
    <source>
        <dbReference type="Pfam" id="PF00578"/>
    </source>
</evidence>
<keyword evidence="1" id="KW-0732">Signal</keyword>
<dbReference type="InterPro" id="IPR000866">
    <property type="entry name" value="AhpC/TSA"/>
</dbReference>
<name>A0ABW3BVK2_9FLAO</name>
<dbReference type="Pfam" id="PF00578">
    <property type="entry name" value="AhpC-TSA"/>
    <property type="match status" value="1"/>
</dbReference>
<dbReference type="Proteomes" id="UP001597011">
    <property type="component" value="Unassembled WGS sequence"/>
</dbReference>
<feature type="chain" id="PRO_5046439940" evidence="1">
    <location>
        <begin position="20"/>
        <end position="234"/>
    </location>
</feature>
<reference evidence="4" key="1">
    <citation type="journal article" date="2019" name="Int. J. Syst. Evol. Microbiol.">
        <title>The Global Catalogue of Microorganisms (GCM) 10K type strain sequencing project: providing services to taxonomists for standard genome sequencing and annotation.</title>
        <authorList>
            <consortium name="The Broad Institute Genomics Platform"/>
            <consortium name="The Broad Institute Genome Sequencing Center for Infectious Disease"/>
            <person name="Wu L."/>
            <person name="Ma J."/>
        </authorList>
    </citation>
    <scope>NUCLEOTIDE SEQUENCE [LARGE SCALE GENOMIC DNA]</scope>
    <source>
        <strain evidence="4">CCUG 60529</strain>
    </source>
</reference>
<accession>A0ABW3BVK2</accession>
<evidence type="ECO:0000313" key="3">
    <source>
        <dbReference type="EMBL" id="MFD0836547.1"/>
    </source>
</evidence>
<evidence type="ECO:0000313" key="4">
    <source>
        <dbReference type="Proteomes" id="UP001597011"/>
    </source>
</evidence>
<comment type="caution">
    <text evidence="3">The sequence shown here is derived from an EMBL/GenBank/DDBJ whole genome shotgun (WGS) entry which is preliminary data.</text>
</comment>